<organism evidence="4 5">
    <name type="scientific">Eikenella corrodens</name>
    <dbReference type="NCBI Taxonomy" id="539"/>
    <lineage>
        <taxon>Bacteria</taxon>
        <taxon>Pseudomonadati</taxon>
        <taxon>Pseudomonadota</taxon>
        <taxon>Betaproteobacteria</taxon>
        <taxon>Neisseriales</taxon>
        <taxon>Neisseriaceae</taxon>
        <taxon>Eikenella</taxon>
    </lineage>
</organism>
<dbReference type="KEGG" id="ecor:SAMEA4412678_0993"/>
<dbReference type="EMBL" id="LT906482">
    <property type="protein sequence ID" value="SNW08394.1"/>
    <property type="molecule type" value="Genomic_DNA"/>
</dbReference>
<accession>A0A8B4GCV5</accession>
<dbReference type="PIRSF" id="PIRSF016184">
    <property type="entry name" value="PhzC_PhzF"/>
    <property type="match status" value="1"/>
</dbReference>
<keyword evidence="2 4" id="KW-0413">Isomerase</keyword>
<name>A0A8B4GCV5_EIKCO</name>
<feature type="active site" evidence="3">
    <location>
        <position position="47"/>
    </location>
</feature>
<dbReference type="GO" id="GO:0005737">
    <property type="term" value="C:cytoplasm"/>
    <property type="evidence" value="ECO:0007669"/>
    <property type="project" value="TreeGrafter"/>
</dbReference>
<reference evidence="4 5" key="1">
    <citation type="submission" date="2017-06" db="EMBL/GenBank/DDBJ databases">
        <authorList>
            <consortium name="Pathogen Informatics"/>
        </authorList>
    </citation>
    <scope>NUCLEOTIDE SEQUENCE [LARGE SCALE GENOMIC DNA]</scope>
    <source>
        <strain evidence="4 5">NCTC10596</strain>
    </source>
</reference>
<evidence type="ECO:0000256" key="1">
    <source>
        <dbReference type="ARBA" id="ARBA00008270"/>
    </source>
</evidence>
<dbReference type="Proteomes" id="UP000215465">
    <property type="component" value="Chromosome 1"/>
</dbReference>
<dbReference type="GeneID" id="60769885"/>
<dbReference type="PANTHER" id="PTHR13774:SF17">
    <property type="entry name" value="PHENAZINE BIOSYNTHESIS-LIKE DOMAIN-CONTAINING PROTEIN"/>
    <property type="match status" value="1"/>
</dbReference>
<sequence length="260" mass="28622">MKTIKQYTVDAFTNQVFSGNPAAVCLLNQFPPDELMCRIAAENNLSETAFVVPQGEDFALRWFTPKREIDLCGHATLATAFVIDRFVPSERSEWHFHTRSGVLTVCKENGQFAMNFPAFPLKPVAIPTNIADVLGCTPKAAYMGRDLLCVFEDEAQIRAIKPDFAAMLELDGELLHVTAPGKDYDCVSRSFAPKYGVAEDPVCGTGHCHIFPYWAEQLSKNELIGYQASARGGVLHGQLNSGRVILSGQAVLFAQSEIFV</sequence>
<dbReference type="GO" id="GO:0016853">
    <property type="term" value="F:isomerase activity"/>
    <property type="evidence" value="ECO:0007669"/>
    <property type="project" value="UniProtKB-KW"/>
</dbReference>
<dbReference type="EC" id="5.1.-.-" evidence="4"/>
<gene>
    <name evidence="4" type="primary">yddE</name>
    <name evidence="4" type="ORF">SAMEA4412678_00993</name>
</gene>
<dbReference type="InterPro" id="IPR003719">
    <property type="entry name" value="Phenazine_PhzF-like"/>
</dbReference>
<dbReference type="Gene3D" id="3.10.310.10">
    <property type="entry name" value="Diaminopimelate Epimerase, Chain A, domain 1"/>
    <property type="match status" value="2"/>
</dbReference>
<dbReference type="NCBIfam" id="TIGR00654">
    <property type="entry name" value="PhzF_family"/>
    <property type="match status" value="1"/>
</dbReference>
<evidence type="ECO:0000313" key="5">
    <source>
        <dbReference type="Proteomes" id="UP000215465"/>
    </source>
</evidence>
<dbReference type="SUPFAM" id="SSF54506">
    <property type="entry name" value="Diaminopimelate epimerase-like"/>
    <property type="match status" value="1"/>
</dbReference>
<comment type="similarity">
    <text evidence="1">Belongs to the PhzF family.</text>
</comment>
<evidence type="ECO:0000313" key="4">
    <source>
        <dbReference type="EMBL" id="SNW08394.1"/>
    </source>
</evidence>
<dbReference type="Pfam" id="PF02567">
    <property type="entry name" value="PhzC-PhzF"/>
    <property type="match status" value="1"/>
</dbReference>
<dbReference type="AlphaFoldDB" id="A0A8B4GCV5"/>
<evidence type="ECO:0000256" key="3">
    <source>
        <dbReference type="PIRSR" id="PIRSR016184-1"/>
    </source>
</evidence>
<protein>
    <submittedName>
        <fullName evidence="4">Uncharacterized isomerase yddE</fullName>
        <ecNumber evidence="4">5.1.-.-</ecNumber>
    </submittedName>
</protein>
<proteinExistence type="inferred from homology"/>
<dbReference type="PANTHER" id="PTHR13774">
    <property type="entry name" value="PHENAZINE BIOSYNTHESIS PROTEIN"/>
    <property type="match status" value="1"/>
</dbReference>
<evidence type="ECO:0000256" key="2">
    <source>
        <dbReference type="ARBA" id="ARBA00023235"/>
    </source>
</evidence>
<dbReference type="RefSeq" id="WP_003824482.1">
    <property type="nucleotide sequence ID" value="NZ_CP082861.1"/>
</dbReference>